<dbReference type="AlphaFoldDB" id="A0A940XHM4"/>
<dbReference type="RefSeq" id="WP_210871648.1">
    <property type="nucleotide sequence ID" value="NZ_JAGPNL010000003.1"/>
</dbReference>
<comment type="caution">
    <text evidence="1">The sequence shown here is derived from an EMBL/GenBank/DDBJ whole genome shotgun (WGS) entry which is preliminary data.</text>
</comment>
<sequence>MAPNALLSARMRAAGHTQQSLADALNARIEEATGMPGTVSDRTVRNWLTGKSRTPRARQAAALRAEFGCAVENLGFAAPARTDHAPAPEDPVRRRTFAGSGAAALVSAALPAPSSASPRVGMTDAARLETAFTEVTRTDNELGGHISLETRALAFAEHAMELQNVGSAPPRVRARLYYLASAFTGTAAWSAIDANEPARAGRHLDRALHLAQLAGSSEMRLRLMGHASVLALQLHRPHDALAAAEAGRNTYACSRDPLYRSLAAARLAGIQAGSGQARAARHSFDTAITAFSQVDHMAPRPTWVGFYDTSELTGLGSLMMSRLGEHAEAESLLHRTLATLRPDYVRNRRYYTAHLAITQLRQGEPELAARTAASVLPSQAGDSLTGRTSQLMTDFTQGMASLAPSTRSTTDWLDRYTAYRQGS</sequence>
<name>A0A940XHM4_9ACTN</name>
<evidence type="ECO:0008006" key="3">
    <source>
        <dbReference type="Google" id="ProtNLM"/>
    </source>
</evidence>
<proteinExistence type="predicted"/>
<organism evidence="1 2">
    <name type="scientific">Streptomyces tagetis</name>
    <dbReference type="NCBI Taxonomy" id="2820809"/>
    <lineage>
        <taxon>Bacteria</taxon>
        <taxon>Bacillati</taxon>
        <taxon>Actinomycetota</taxon>
        <taxon>Actinomycetes</taxon>
        <taxon>Kitasatosporales</taxon>
        <taxon>Streptomycetaceae</taxon>
        <taxon>Streptomyces</taxon>
    </lineage>
</organism>
<evidence type="ECO:0000313" key="1">
    <source>
        <dbReference type="EMBL" id="MBQ0827342.1"/>
    </source>
</evidence>
<accession>A0A940XHM4</accession>
<reference evidence="1" key="1">
    <citation type="submission" date="2021-04" db="EMBL/GenBank/DDBJ databases">
        <title>Genome seq and assembly of Streptomyces sp. RG38.</title>
        <authorList>
            <person name="Chhetri G."/>
        </authorList>
    </citation>
    <scope>NUCLEOTIDE SEQUENCE</scope>
    <source>
        <strain evidence="1">RG38</strain>
    </source>
</reference>
<keyword evidence="2" id="KW-1185">Reference proteome</keyword>
<gene>
    <name evidence="1" type="ORF">J5Y05_12555</name>
</gene>
<dbReference type="Proteomes" id="UP000677875">
    <property type="component" value="Unassembled WGS sequence"/>
</dbReference>
<evidence type="ECO:0000313" key="2">
    <source>
        <dbReference type="Proteomes" id="UP000677875"/>
    </source>
</evidence>
<protein>
    <recommendedName>
        <fullName evidence="3">Transcriptional regulator</fullName>
    </recommendedName>
</protein>
<dbReference type="EMBL" id="JAGPNL010000003">
    <property type="protein sequence ID" value="MBQ0827342.1"/>
    <property type="molecule type" value="Genomic_DNA"/>
</dbReference>